<evidence type="ECO:0000256" key="1">
    <source>
        <dbReference type="ARBA" id="ARBA00005417"/>
    </source>
</evidence>
<evidence type="ECO:0000313" key="7">
    <source>
        <dbReference type="EMBL" id="MBJ7600916.1"/>
    </source>
</evidence>
<protein>
    <submittedName>
        <fullName evidence="7">ABC transporter ATP-binding protein</fullName>
    </submittedName>
</protein>
<dbReference type="PROSITE" id="PS00211">
    <property type="entry name" value="ABC_TRANSPORTER_1"/>
    <property type="match status" value="1"/>
</dbReference>
<comment type="similarity">
    <text evidence="1">Belongs to the ABC transporter superfamily.</text>
</comment>
<dbReference type="InterPro" id="IPR003593">
    <property type="entry name" value="AAA+_ATPase"/>
</dbReference>
<dbReference type="SUPFAM" id="SSF52540">
    <property type="entry name" value="P-loop containing nucleoside triphosphate hydrolases"/>
    <property type="match status" value="1"/>
</dbReference>
<dbReference type="RefSeq" id="WP_338204901.1">
    <property type="nucleotide sequence ID" value="NZ_JAEKNR010000228.1"/>
</dbReference>
<dbReference type="EMBL" id="JAEKNR010000228">
    <property type="protein sequence ID" value="MBJ7600916.1"/>
    <property type="molecule type" value="Genomic_DNA"/>
</dbReference>
<keyword evidence="4 7" id="KW-0067">ATP-binding</keyword>
<keyword evidence="2" id="KW-0813">Transport</keyword>
<keyword evidence="5" id="KW-0029">Amino-acid transport</keyword>
<feature type="domain" description="ABC transporter" evidence="6">
    <location>
        <begin position="2"/>
        <end position="229"/>
    </location>
</feature>
<dbReference type="AlphaFoldDB" id="A0A934KCS3"/>
<dbReference type="CDD" id="cd03224">
    <property type="entry name" value="ABC_TM1139_LivF_branched"/>
    <property type="match status" value="1"/>
</dbReference>
<dbReference type="Pfam" id="PF00005">
    <property type="entry name" value="ABC_tran"/>
    <property type="match status" value="1"/>
</dbReference>
<sequence>MLEIQGLKAWYGRTQALFDVNLSLEAGRCLALVGANGAGKTTIIRAILGLIRTRGSIMVDGEHVEGVSTHRRVSRHGIAVVHEGRGLFTRLSVRENIVVGLPRGRQDGLEAALDLFPPIKPRLGENVTNLSGGQQQMVALARAVARRPRLLLLDEPSLGLAPALVEEIYGFLGTLRASGLTMLLVEQSIVRARDFADTLSLIRTGRTLTTVDSHDRRAVQNLSTAAFEASGIIES</sequence>
<dbReference type="SMART" id="SM00382">
    <property type="entry name" value="AAA"/>
    <property type="match status" value="1"/>
</dbReference>
<dbReference type="GO" id="GO:0005524">
    <property type="term" value="F:ATP binding"/>
    <property type="evidence" value="ECO:0007669"/>
    <property type="project" value="UniProtKB-KW"/>
</dbReference>
<dbReference type="InterPro" id="IPR027417">
    <property type="entry name" value="P-loop_NTPase"/>
</dbReference>
<proteinExistence type="inferred from homology"/>
<dbReference type="InterPro" id="IPR017871">
    <property type="entry name" value="ABC_transporter-like_CS"/>
</dbReference>
<dbReference type="InterPro" id="IPR052156">
    <property type="entry name" value="BCAA_Transport_ATP-bd_LivF"/>
</dbReference>
<evidence type="ECO:0000256" key="5">
    <source>
        <dbReference type="ARBA" id="ARBA00022970"/>
    </source>
</evidence>
<reference evidence="7" key="1">
    <citation type="submission" date="2020-10" db="EMBL/GenBank/DDBJ databases">
        <title>Ca. Dormibacterota MAGs.</title>
        <authorList>
            <person name="Montgomery K."/>
        </authorList>
    </citation>
    <scope>NUCLEOTIDE SEQUENCE [LARGE SCALE GENOMIC DNA]</scope>
    <source>
        <strain evidence="7">SC8812_S17_10</strain>
    </source>
</reference>
<keyword evidence="3" id="KW-0547">Nucleotide-binding</keyword>
<evidence type="ECO:0000256" key="2">
    <source>
        <dbReference type="ARBA" id="ARBA00022448"/>
    </source>
</evidence>
<evidence type="ECO:0000313" key="8">
    <source>
        <dbReference type="Proteomes" id="UP000612893"/>
    </source>
</evidence>
<evidence type="ECO:0000259" key="6">
    <source>
        <dbReference type="PROSITE" id="PS50893"/>
    </source>
</evidence>
<dbReference type="Proteomes" id="UP000612893">
    <property type="component" value="Unassembled WGS sequence"/>
</dbReference>
<dbReference type="GO" id="GO:0006865">
    <property type="term" value="P:amino acid transport"/>
    <property type="evidence" value="ECO:0007669"/>
    <property type="project" value="UniProtKB-KW"/>
</dbReference>
<dbReference type="PROSITE" id="PS50893">
    <property type="entry name" value="ABC_TRANSPORTER_2"/>
    <property type="match status" value="1"/>
</dbReference>
<comment type="caution">
    <text evidence="7">The sequence shown here is derived from an EMBL/GenBank/DDBJ whole genome shotgun (WGS) entry which is preliminary data.</text>
</comment>
<keyword evidence="8" id="KW-1185">Reference proteome</keyword>
<dbReference type="Gene3D" id="3.40.50.300">
    <property type="entry name" value="P-loop containing nucleotide triphosphate hydrolases"/>
    <property type="match status" value="1"/>
</dbReference>
<dbReference type="InterPro" id="IPR003439">
    <property type="entry name" value="ABC_transporter-like_ATP-bd"/>
</dbReference>
<dbReference type="PANTHER" id="PTHR43820">
    <property type="entry name" value="HIGH-AFFINITY BRANCHED-CHAIN AMINO ACID TRANSPORT ATP-BINDING PROTEIN LIVF"/>
    <property type="match status" value="1"/>
</dbReference>
<evidence type="ECO:0000256" key="3">
    <source>
        <dbReference type="ARBA" id="ARBA00022741"/>
    </source>
</evidence>
<dbReference type="PANTHER" id="PTHR43820:SF4">
    <property type="entry name" value="HIGH-AFFINITY BRANCHED-CHAIN AMINO ACID TRANSPORT ATP-BINDING PROTEIN LIVF"/>
    <property type="match status" value="1"/>
</dbReference>
<name>A0A934KCS3_9BACT</name>
<organism evidence="7 8">
    <name type="scientific">Candidatus Nephthysia bennettiae</name>
    <dbReference type="NCBI Taxonomy" id="3127016"/>
    <lineage>
        <taxon>Bacteria</taxon>
        <taxon>Bacillati</taxon>
        <taxon>Candidatus Dormiibacterota</taxon>
        <taxon>Candidatus Dormibacteria</taxon>
        <taxon>Candidatus Dormibacterales</taxon>
        <taxon>Candidatus Dormibacteraceae</taxon>
        <taxon>Candidatus Nephthysia</taxon>
    </lineage>
</organism>
<accession>A0A934KCS3</accession>
<gene>
    <name evidence="7" type="ORF">JF922_22965</name>
</gene>
<evidence type="ECO:0000256" key="4">
    <source>
        <dbReference type="ARBA" id="ARBA00022840"/>
    </source>
</evidence>